<dbReference type="SUPFAM" id="SSF52425">
    <property type="entry name" value="Cryptochrome/photolyase, N-terminal domain"/>
    <property type="match status" value="1"/>
</dbReference>
<keyword evidence="1 3" id="KW-0285">Flavoprotein</keyword>
<dbReference type="GO" id="GO:0003904">
    <property type="term" value="F:deoxyribodipyrimidine photo-lyase activity"/>
    <property type="evidence" value="ECO:0007669"/>
    <property type="project" value="UniProtKB-EC"/>
</dbReference>
<keyword evidence="2 3" id="KW-0274">FAD</keyword>
<proteinExistence type="inferred from homology"/>
<gene>
    <name evidence="7" type="primary">phrA</name>
    <name evidence="7" type="ORF">CMUST_07060</name>
</gene>
<dbReference type="InterPro" id="IPR014729">
    <property type="entry name" value="Rossmann-like_a/b/a_fold"/>
</dbReference>
<dbReference type="Gene3D" id="3.40.50.620">
    <property type="entry name" value="HUPs"/>
    <property type="match status" value="1"/>
</dbReference>
<evidence type="ECO:0000256" key="2">
    <source>
        <dbReference type="ARBA" id="ARBA00022827"/>
    </source>
</evidence>
<dbReference type="InterPro" id="IPR005101">
    <property type="entry name" value="Cryptochr/Photolyase_FAD-bd"/>
</dbReference>
<comment type="similarity">
    <text evidence="5">Belongs to the DNA photolyase family.</text>
</comment>
<keyword evidence="8" id="KW-1185">Reference proteome</keyword>
<feature type="domain" description="Photolyase/cryptochrome alpha/beta" evidence="6">
    <location>
        <begin position="14"/>
        <end position="142"/>
    </location>
</feature>
<dbReference type="Gene3D" id="1.25.40.80">
    <property type="match status" value="1"/>
</dbReference>
<dbReference type="PRINTS" id="PR00147">
    <property type="entry name" value="DNAPHOTLYASE"/>
</dbReference>
<dbReference type="Gene3D" id="1.10.579.10">
    <property type="entry name" value="DNA Cyclobutane Dipyrimidine Photolyase, subunit A, domain 3"/>
    <property type="match status" value="1"/>
</dbReference>
<evidence type="ECO:0000256" key="1">
    <source>
        <dbReference type="ARBA" id="ARBA00022630"/>
    </source>
</evidence>
<feature type="binding site" evidence="3">
    <location>
        <begin position="263"/>
        <end position="267"/>
    </location>
    <ligand>
        <name>FAD</name>
        <dbReference type="ChEBI" id="CHEBI:57692"/>
    </ligand>
</feature>
<reference evidence="8" key="2">
    <citation type="submission" date="2015-05" db="EMBL/GenBank/DDBJ databases">
        <title>Complete genome sequence of Corynebacterium mustelae DSM 45274, isolated from various tissues of a male ferret with lethal sepsis.</title>
        <authorList>
            <person name="Ruckert C."/>
            <person name="Albersmeier A."/>
            <person name="Winkler A."/>
            <person name="Tauch A."/>
        </authorList>
    </citation>
    <scope>NUCLEOTIDE SEQUENCE [LARGE SCALE GENOMIC DNA]</scope>
    <source>
        <strain evidence="8">DSM 45274</strain>
    </source>
</reference>
<protein>
    <submittedName>
        <fullName evidence="7">Deoxyribodipyrimidine photolyase</fullName>
        <ecNumber evidence="7">4.1.99.3</ecNumber>
    </submittedName>
</protein>
<dbReference type="EC" id="4.1.99.3" evidence="7"/>
<dbReference type="STRING" id="571915.CMUST_07060"/>
<name>A0A0G3GX57_9CORY</name>
<dbReference type="PATRIC" id="fig|571915.4.peg.1506"/>
<dbReference type="Pfam" id="PF03441">
    <property type="entry name" value="FAD_binding_7"/>
    <property type="match status" value="1"/>
</dbReference>
<organism evidence="7 8">
    <name type="scientific">Corynebacterium mustelae</name>
    <dbReference type="NCBI Taxonomy" id="571915"/>
    <lineage>
        <taxon>Bacteria</taxon>
        <taxon>Bacillati</taxon>
        <taxon>Actinomycetota</taxon>
        <taxon>Actinomycetes</taxon>
        <taxon>Mycobacteriales</taxon>
        <taxon>Corynebacteriaceae</taxon>
        <taxon>Corynebacterium</taxon>
    </lineage>
</organism>
<dbReference type="PANTHER" id="PTHR11455:SF9">
    <property type="entry name" value="CRYPTOCHROME CIRCADIAN CLOCK 5 ISOFORM X1"/>
    <property type="match status" value="1"/>
</dbReference>
<dbReference type="PANTHER" id="PTHR11455">
    <property type="entry name" value="CRYPTOCHROME"/>
    <property type="match status" value="1"/>
</dbReference>
<dbReference type="InterPro" id="IPR006050">
    <property type="entry name" value="DNA_photolyase_N"/>
</dbReference>
<dbReference type="RefSeq" id="WP_236690178.1">
    <property type="nucleotide sequence ID" value="NZ_CP011542.1"/>
</dbReference>
<evidence type="ECO:0000256" key="3">
    <source>
        <dbReference type="PIRSR" id="PIRSR602081-1"/>
    </source>
</evidence>
<feature type="site" description="Electron transfer via tryptophanyl radical" evidence="4">
    <location>
        <position position="384"/>
    </location>
</feature>
<dbReference type="Pfam" id="PF00875">
    <property type="entry name" value="DNA_photolyase"/>
    <property type="match status" value="1"/>
</dbReference>
<dbReference type="SUPFAM" id="SSF48173">
    <property type="entry name" value="Cryptochrome/photolyase FAD-binding domain"/>
    <property type="match status" value="1"/>
</dbReference>
<keyword evidence="7" id="KW-0456">Lyase</keyword>
<dbReference type="KEGG" id="cmv:CMUST_07060"/>
<dbReference type="InterPro" id="IPR036155">
    <property type="entry name" value="Crypto/Photolyase_N_sf"/>
</dbReference>
<dbReference type="InterPro" id="IPR002081">
    <property type="entry name" value="Cryptochrome/DNA_photolyase_1"/>
</dbReference>
<feature type="binding site" evidence="3">
    <location>
        <position position="296"/>
    </location>
    <ligand>
        <name>FAD</name>
        <dbReference type="ChEBI" id="CHEBI:57692"/>
    </ligand>
</feature>
<dbReference type="PROSITE" id="PS51645">
    <property type="entry name" value="PHR_CRY_ALPHA_BETA"/>
    <property type="match status" value="1"/>
</dbReference>
<dbReference type="AlphaFoldDB" id="A0A0G3GX57"/>
<evidence type="ECO:0000313" key="8">
    <source>
        <dbReference type="Proteomes" id="UP000035199"/>
    </source>
</evidence>
<feature type="binding site" evidence="3">
    <location>
        <position position="251"/>
    </location>
    <ligand>
        <name>FAD</name>
        <dbReference type="ChEBI" id="CHEBI:57692"/>
    </ligand>
</feature>
<reference evidence="7 8" key="1">
    <citation type="journal article" date="2015" name="Genome Announc.">
        <title>Complete Genome Sequence of the Type Strain Corynebacterium mustelae DSM 45274, Isolated from Various Tissues of a Male Ferret with Lethal Sepsis.</title>
        <authorList>
            <person name="Ruckert C."/>
            <person name="Eimer J."/>
            <person name="Winkler A."/>
            <person name="Tauch A."/>
        </authorList>
    </citation>
    <scope>NUCLEOTIDE SEQUENCE [LARGE SCALE GENOMIC DNA]</scope>
    <source>
        <strain evidence="7 8">DSM 45274</strain>
    </source>
</reference>
<dbReference type="GO" id="GO:0009416">
    <property type="term" value="P:response to light stimulus"/>
    <property type="evidence" value="ECO:0007669"/>
    <property type="project" value="TreeGrafter"/>
</dbReference>
<keyword evidence="5" id="KW-0157">Chromophore</keyword>
<evidence type="ECO:0000259" key="6">
    <source>
        <dbReference type="PROSITE" id="PS51645"/>
    </source>
</evidence>
<feature type="site" description="Electron transfer via tryptophanyl radical" evidence="4">
    <location>
        <position position="407"/>
    </location>
</feature>
<evidence type="ECO:0000313" key="7">
    <source>
        <dbReference type="EMBL" id="AKK05746.1"/>
    </source>
</evidence>
<feature type="binding site" evidence="3">
    <location>
        <begin position="397"/>
        <end position="399"/>
    </location>
    <ligand>
        <name>FAD</name>
        <dbReference type="ChEBI" id="CHEBI:57692"/>
    </ligand>
</feature>
<dbReference type="GO" id="GO:0003677">
    <property type="term" value="F:DNA binding"/>
    <property type="evidence" value="ECO:0007669"/>
    <property type="project" value="TreeGrafter"/>
</dbReference>
<dbReference type="Proteomes" id="UP000035199">
    <property type="component" value="Chromosome"/>
</dbReference>
<feature type="site" description="Electron transfer via tryptophanyl radical" evidence="4">
    <location>
        <position position="330"/>
    </location>
</feature>
<dbReference type="GO" id="GO:0071949">
    <property type="term" value="F:FAD binding"/>
    <property type="evidence" value="ECO:0007669"/>
    <property type="project" value="TreeGrafter"/>
</dbReference>
<dbReference type="EMBL" id="CP011542">
    <property type="protein sequence ID" value="AKK05746.1"/>
    <property type="molecule type" value="Genomic_DNA"/>
</dbReference>
<evidence type="ECO:0000256" key="5">
    <source>
        <dbReference type="RuleBase" id="RU004182"/>
    </source>
</evidence>
<dbReference type="InterPro" id="IPR036134">
    <property type="entry name" value="Crypto/Photolyase_FAD-like_sf"/>
</dbReference>
<accession>A0A0G3GX57</accession>
<evidence type="ECO:0000256" key="4">
    <source>
        <dbReference type="PIRSR" id="PIRSR602081-2"/>
    </source>
</evidence>
<comment type="cofactor">
    <cofactor evidence="3">
        <name>FAD</name>
        <dbReference type="ChEBI" id="CHEBI:57692"/>
    </cofactor>
    <text evidence="3">Binds 1 FAD per subunit.</text>
</comment>
<sequence length="478" mass="53918">MWHTTVPMLERQKFSSMMWFRDDLRITDNLALHHARSVGDTAAVYVVESPSPGVRKLGGAASWWLHHSLVSLQASLLELGIPLVIASGNAVDIIPRLAASLQVTTVAWSQRYHKPQAVIDDTVATLLAKQEITSSSFPGALLAEPWEIVTKTASPYRVYTPFAANLQGFLHDRPVAEIPPVPANSGVRLEEKLVELLRAALLDVALLPSHPSRNEPDWAVDFGALWTPGEPAAWRRWDAFSPTLQTAAGRYASERDFPAVAATSGLSPHIRFGEISIRTLYDSARECGDNDDVSRFCAELMWRDFAWNRLYHLPNLATENSRREFDNFPWRSTPDKDFALWCEGNTGFALVDAGMRELRSTGFMHNRVRMVTASLLTKNLGFDWRLGEQWFWDQLVDADPACNPFNWQWVAGCGDDAAPYFRIFNPHNQAKRFDPTNEYITRWVPEYPTMVYPEPMVDAGETRQLALAAYQQIKTNQS</sequence>